<dbReference type="Proteomes" id="UP001472677">
    <property type="component" value="Unassembled WGS sequence"/>
</dbReference>
<evidence type="ECO:0000313" key="2">
    <source>
        <dbReference type="EMBL" id="KAK8600422.1"/>
    </source>
</evidence>
<dbReference type="EMBL" id="JBBPBM010000001">
    <property type="protein sequence ID" value="KAK8600422.1"/>
    <property type="molecule type" value="Genomic_DNA"/>
</dbReference>
<feature type="region of interest" description="Disordered" evidence="1">
    <location>
        <begin position="148"/>
        <end position="176"/>
    </location>
</feature>
<sequence length="176" mass="18656">MVQPRRRGFSNSTRKASLGTSYTGQQIGFHFAVLDTKNLMDGWDAIVTADGSGNTGRTAPDRDVQSNRTGNMDINIGGLGSVGSVEVMPSVDGIDLTIVAHTPIVSSRDKGFAQKGFRIKKPVINAKGGVGVVEWVKSAHALIDAVGRQSDVEPGEPSTAMDDSHNGFQVSDDEEL</sequence>
<reference evidence="2 3" key="1">
    <citation type="journal article" date="2024" name="G3 (Bethesda)">
        <title>Genome assembly of Hibiscus sabdariffa L. provides insights into metabolisms of medicinal natural products.</title>
        <authorList>
            <person name="Kim T."/>
        </authorList>
    </citation>
    <scope>NUCLEOTIDE SEQUENCE [LARGE SCALE GENOMIC DNA]</scope>
    <source>
        <strain evidence="2">TK-2024</strain>
        <tissue evidence="2">Old leaves</tissue>
    </source>
</reference>
<evidence type="ECO:0000313" key="3">
    <source>
        <dbReference type="Proteomes" id="UP001472677"/>
    </source>
</evidence>
<keyword evidence="3" id="KW-1185">Reference proteome</keyword>
<evidence type="ECO:0000256" key="1">
    <source>
        <dbReference type="SAM" id="MobiDB-lite"/>
    </source>
</evidence>
<comment type="caution">
    <text evidence="2">The sequence shown here is derived from an EMBL/GenBank/DDBJ whole genome shotgun (WGS) entry which is preliminary data.</text>
</comment>
<proteinExistence type="predicted"/>
<accession>A0ABR2GD28</accession>
<gene>
    <name evidence="2" type="ORF">V6N12_050276</name>
</gene>
<protein>
    <submittedName>
        <fullName evidence="2">Uncharacterized protein</fullName>
    </submittedName>
</protein>
<name>A0ABR2GD28_9ROSI</name>
<organism evidence="2 3">
    <name type="scientific">Hibiscus sabdariffa</name>
    <name type="common">roselle</name>
    <dbReference type="NCBI Taxonomy" id="183260"/>
    <lineage>
        <taxon>Eukaryota</taxon>
        <taxon>Viridiplantae</taxon>
        <taxon>Streptophyta</taxon>
        <taxon>Embryophyta</taxon>
        <taxon>Tracheophyta</taxon>
        <taxon>Spermatophyta</taxon>
        <taxon>Magnoliopsida</taxon>
        <taxon>eudicotyledons</taxon>
        <taxon>Gunneridae</taxon>
        <taxon>Pentapetalae</taxon>
        <taxon>rosids</taxon>
        <taxon>malvids</taxon>
        <taxon>Malvales</taxon>
        <taxon>Malvaceae</taxon>
        <taxon>Malvoideae</taxon>
        <taxon>Hibiscus</taxon>
    </lineage>
</organism>